<proteinExistence type="predicted"/>
<evidence type="ECO:0000313" key="3">
    <source>
        <dbReference type="Proteomes" id="UP000733379"/>
    </source>
</evidence>
<evidence type="ECO:0000313" key="2">
    <source>
        <dbReference type="EMBL" id="MBU3065029.1"/>
    </source>
</evidence>
<dbReference type="InterPro" id="IPR025668">
    <property type="entry name" value="Tnp_DDE_dom"/>
</dbReference>
<organism evidence="2 3">
    <name type="scientific">Nocardia albiluteola</name>
    <dbReference type="NCBI Taxonomy" id="2842303"/>
    <lineage>
        <taxon>Bacteria</taxon>
        <taxon>Bacillati</taxon>
        <taxon>Actinomycetota</taxon>
        <taxon>Actinomycetes</taxon>
        <taxon>Mycobacteriales</taxon>
        <taxon>Nocardiaceae</taxon>
        <taxon>Nocardia</taxon>
    </lineage>
</organism>
<dbReference type="EMBL" id="JAHKNI010000009">
    <property type="protein sequence ID" value="MBU3065029.1"/>
    <property type="molecule type" value="Genomic_DNA"/>
</dbReference>
<reference evidence="2 3" key="1">
    <citation type="submission" date="2021-06" db="EMBL/GenBank/DDBJ databases">
        <title>Actinomycetes sequencing.</title>
        <authorList>
            <person name="Shan Q."/>
        </authorList>
    </citation>
    <scope>NUCLEOTIDE SEQUENCE [LARGE SCALE GENOMIC DNA]</scope>
    <source>
        <strain evidence="2 3">NEAU-G5</strain>
    </source>
</reference>
<dbReference type="Proteomes" id="UP000733379">
    <property type="component" value="Unassembled WGS sequence"/>
</dbReference>
<dbReference type="Pfam" id="PF13701">
    <property type="entry name" value="DDE_Tnp_1_4"/>
    <property type="match status" value="1"/>
</dbReference>
<accession>A0ABS6B400</accession>
<keyword evidence="3" id="KW-1185">Reference proteome</keyword>
<comment type="caution">
    <text evidence="2">The sequence shown here is derived from an EMBL/GenBank/DDBJ whole genome shotgun (WGS) entry which is preliminary data.</text>
</comment>
<name>A0ABS6B400_9NOCA</name>
<evidence type="ECO:0000259" key="1">
    <source>
        <dbReference type="Pfam" id="PF13701"/>
    </source>
</evidence>
<gene>
    <name evidence="2" type="ORF">KO481_26300</name>
</gene>
<sequence>MLQILALHDHHARRWKPKTLRLQLFSLPARITRHARRVHLRLSRTAPAVGLALTALDRLHAT</sequence>
<feature type="domain" description="Transposase DDE" evidence="1">
    <location>
        <begin position="2"/>
        <end position="60"/>
    </location>
</feature>
<protein>
    <submittedName>
        <fullName evidence="2">Transposase</fullName>
    </submittedName>
</protein>